<dbReference type="SUPFAM" id="SSF53623">
    <property type="entry name" value="MurD-like peptide ligases, catalytic domain"/>
    <property type="match status" value="1"/>
</dbReference>
<dbReference type="Gene3D" id="3.40.1190.10">
    <property type="entry name" value="Mur-like, catalytic domain"/>
    <property type="match status" value="1"/>
</dbReference>
<dbReference type="NCBIfam" id="TIGR01143">
    <property type="entry name" value="murF"/>
    <property type="match status" value="1"/>
</dbReference>
<dbReference type="EC" id="6.3.2.10" evidence="10 11"/>
<evidence type="ECO:0000313" key="15">
    <source>
        <dbReference type="EMBL" id="TPW35801.1"/>
    </source>
</evidence>
<dbReference type="InterPro" id="IPR036615">
    <property type="entry name" value="Mur_ligase_C_dom_sf"/>
</dbReference>
<evidence type="ECO:0000259" key="13">
    <source>
        <dbReference type="Pfam" id="PF02875"/>
    </source>
</evidence>
<dbReference type="InterPro" id="IPR000713">
    <property type="entry name" value="Mur_ligase_N"/>
</dbReference>
<keyword evidence="1 10" id="KW-0963">Cytoplasm</keyword>
<dbReference type="HAMAP" id="MF_02019">
    <property type="entry name" value="MurF"/>
    <property type="match status" value="1"/>
</dbReference>
<keyword evidence="4 10" id="KW-0547">Nucleotide-binding</keyword>
<feature type="domain" description="Mur ligase central" evidence="14">
    <location>
        <begin position="126"/>
        <end position="314"/>
    </location>
</feature>
<evidence type="ECO:0000256" key="2">
    <source>
        <dbReference type="ARBA" id="ARBA00022598"/>
    </source>
</evidence>
<evidence type="ECO:0000256" key="1">
    <source>
        <dbReference type="ARBA" id="ARBA00022490"/>
    </source>
</evidence>
<organism evidence="15 16">
    <name type="scientific">Oecophyllibacter saccharovorans</name>
    <dbReference type="NCBI Taxonomy" id="2558360"/>
    <lineage>
        <taxon>Bacteria</taxon>
        <taxon>Pseudomonadati</taxon>
        <taxon>Pseudomonadota</taxon>
        <taxon>Alphaproteobacteria</taxon>
        <taxon>Acetobacterales</taxon>
        <taxon>Acetobacteraceae</taxon>
        <taxon>Oecophyllibacter</taxon>
    </lineage>
</organism>
<dbReference type="GO" id="GO:0047480">
    <property type="term" value="F:UDP-N-acetylmuramoyl-tripeptide-D-alanyl-D-alanine ligase activity"/>
    <property type="evidence" value="ECO:0007669"/>
    <property type="project" value="UniProtKB-UniRule"/>
</dbReference>
<evidence type="ECO:0000256" key="8">
    <source>
        <dbReference type="ARBA" id="ARBA00023306"/>
    </source>
</evidence>
<protein>
    <recommendedName>
        <fullName evidence="10 11">UDP-N-acetylmuramoyl-tripeptide--D-alanyl-D-alanine ligase</fullName>
        <ecNumber evidence="10 11">6.3.2.10</ecNumber>
    </recommendedName>
    <alternativeName>
        <fullName evidence="10">D-alanyl-D-alanine-adding enzyme</fullName>
    </alternativeName>
</protein>
<dbReference type="Pfam" id="PF08245">
    <property type="entry name" value="Mur_ligase_M"/>
    <property type="match status" value="1"/>
</dbReference>
<evidence type="ECO:0000256" key="4">
    <source>
        <dbReference type="ARBA" id="ARBA00022741"/>
    </source>
</evidence>
<dbReference type="InterPro" id="IPR013221">
    <property type="entry name" value="Mur_ligase_cen"/>
</dbReference>
<evidence type="ECO:0000256" key="5">
    <source>
        <dbReference type="ARBA" id="ARBA00022840"/>
    </source>
</evidence>
<proteinExistence type="inferred from homology"/>
<feature type="domain" description="Mur ligase C-terminal" evidence="13">
    <location>
        <begin position="353"/>
        <end position="458"/>
    </location>
</feature>
<dbReference type="InterPro" id="IPR004101">
    <property type="entry name" value="Mur_ligase_C"/>
</dbReference>
<evidence type="ECO:0000259" key="12">
    <source>
        <dbReference type="Pfam" id="PF01225"/>
    </source>
</evidence>
<dbReference type="AlphaFoldDB" id="A0A506UR18"/>
<evidence type="ECO:0000256" key="10">
    <source>
        <dbReference type="HAMAP-Rule" id="MF_02019"/>
    </source>
</evidence>
<keyword evidence="7 10" id="KW-0573">Peptidoglycan synthesis</keyword>
<evidence type="ECO:0000313" key="16">
    <source>
        <dbReference type="Proteomes" id="UP000315037"/>
    </source>
</evidence>
<sequence length="483" mass="50602">MTSHLRSPLWTAEELRRATDGQIATSVTVHGLSIDTRQIAPGDLFIALAGQTDGHRFIRQAFRKGAACVMAHRADIAQRADEPTQAGSPLTEDEKKRILWVGDTQAGLEALGCFARARFSGGMIAVTGSVGKTTTKEMLRSALTPYGHTHAAVASFNNHIGVPLTLARLPREAAFCICEVGMNHPGEILPLARQVQPNIAVISTIGSAHLGHMGSLEAIAREKAALFSALTDGGTALAPDDTPYPDLLAEAVPQNGRFWKAGISPEAEIHLSPPLCSAAGSTAEVTMPDNRTALLTLSAPGPHLVRNAALALGVVAALGLELPPALTALAGFQPGSGRGHSRKLPGDILLLDESYNASSTSMRAALQTLALLPARRHLVALGDIRELGDFAEDEHRALAPDVRTAGALAFCCGPHMRHLYDALPPELQGGWAPDAARLAPLLQAALTPGDTLLVKGSFGSRMRDLIAALDDTSSSDSSSAGPV</sequence>
<evidence type="ECO:0000259" key="14">
    <source>
        <dbReference type="Pfam" id="PF08245"/>
    </source>
</evidence>
<dbReference type="InterPro" id="IPR035911">
    <property type="entry name" value="MurE/MurF_N"/>
</dbReference>
<keyword evidence="9 10" id="KW-0961">Cell wall biogenesis/degradation</keyword>
<dbReference type="Pfam" id="PF02875">
    <property type="entry name" value="Mur_ligase_C"/>
    <property type="match status" value="1"/>
</dbReference>
<dbReference type="SUPFAM" id="SSF63418">
    <property type="entry name" value="MurE/MurF N-terminal domain"/>
    <property type="match status" value="1"/>
</dbReference>
<dbReference type="GO" id="GO:0071555">
    <property type="term" value="P:cell wall organization"/>
    <property type="evidence" value="ECO:0007669"/>
    <property type="project" value="UniProtKB-KW"/>
</dbReference>
<dbReference type="GO" id="GO:0008360">
    <property type="term" value="P:regulation of cell shape"/>
    <property type="evidence" value="ECO:0007669"/>
    <property type="project" value="UniProtKB-KW"/>
</dbReference>
<comment type="caution">
    <text evidence="15">The sequence shown here is derived from an EMBL/GenBank/DDBJ whole genome shotgun (WGS) entry which is preliminary data.</text>
</comment>
<dbReference type="GO" id="GO:0005737">
    <property type="term" value="C:cytoplasm"/>
    <property type="evidence" value="ECO:0007669"/>
    <property type="project" value="UniProtKB-SubCell"/>
</dbReference>
<dbReference type="InterPro" id="IPR051046">
    <property type="entry name" value="MurCDEF_CellWall_CoF430Synth"/>
</dbReference>
<dbReference type="EMBL" id="SORZ01000001">
    <property type="protein sequence ID" value="TPW35801.1"/>
    <property type="molecule type" value="Genomic_DNA"/>
</dbReference>
<feature type="domain" description="Mur ligase N-terminal catalytic" evidence="12">
    <location>
        <begin position="28"/>
        <end position="101"/>
    </location>
</feature>
<comment type="similarity">
    <text evidence="10">Belongs to the MurCDEF family. MurF subfamily.</text>
</comment>
<gene>
    <name evidence="10" type="primary">murF</name>
    <name evidence="15" type="ORF">E3202_02380</name>
</gene>
<dbReference type="GO" id="GO:0008766">
    <property type="term" value="F:UDP-N-acetylmuramoylalanyl-D-glutamyl-2,6-diaminopimelate-D-alanyl-D-alanine ligase activity"/>
    <property type="evidence" value="ECO:0007669"/>
    <property type="project" value="RHEA"/>
</dbReference>
<keyword evidence="16" id="KW-1185">Reference proteome</keyword>
<evidence type="ECO:0000256" key="6">
    <source>
        <dbReference type="ARBA" id="ARBA00022960"/>
    </source>
</evidence>
<comment type="subcellular location">
    <subcellularLocation>
        <location evidence="10 11">Cytoplasm</location>
    </subcellularLocation>
</comment>
<keyword evidence="3 10" id="KW-0132">Cell division</keyword>
<evidence type="ECO:0000256" key="7">
    <source>
        <dbReference type="ARBA" id="ARBA00022984"/>
    </source>
</evidence>
<dbReference type="InterPro" id="IPR005863">
    <property type="entry name" value="UDP-N-AcMur_synth"/>
</dbReference>
<comment type="catalytic activity">
    <reaction evidence="10 11">
        <text>D-alanyl-D-alanine + UDP-N-acetyl-alpha-D-muramoyl-L-alanyl-gamma-D-glutamyl-meso-2,6-diaminopimelate + ATP = UDP-N-acetyl-alpha-D-muramoyl-L-alanyl-gamma-D-glutamyl-meso-2,6-diaminopimeloyl-D-alanyl-D-alanine + ADP + phosphate + H(+)</text>
        <dbReference type="Rhea" id="RHEA:28374"/>
        <dbReference type="ChEBI" id="CHEBI:15378"/>
        <dbReference type="ChEBI" id="CHEBI:30616"/>
        <dbReference type="ChEBI" id="CHEBI:43474"/>
        <dbReference type="ChEBI" id="CHEBI:57822"/>
        <dbReference type="ChEBI" id="CHEBI:61386"/>
        <dbReference type="ChEBI" id="CHEBI:83905"/>
        <dbReference type="ChEBI" id="CHEBI:456216"/>
        <dbReference type="EC" id="6.3.2.10"/>
    </reaction>
</comment>
<dbReference type="UniPathway" id="UPA00219"/>
<dbReference type="GO" id="GO:0005524">
    <property type="term" value="F:ATP binding"/>
    <property type="evidence" value="ECO:0007669"/>
    <property type="project" value="UniProtKB-UniRule"/>
</dbReference>
<keyword evidence="2 10" id="KW-0436">Ligase</keyword>
<dbReference type="Gene3D" id="3.90.190.20">
    <property type="entry name" value="Mur ligase, C-terminal domain"/>
    <property type="match status" value="1"/>
</dbReference>
<dbReference type="GO" id="GO:0009252">
    <property type="term" value="P:peptidoglycan biosynthetic process"/>
    <property type="evidence" value="ECO:0007669"/>
    <property type="project" value="UniProtKB-UniRule"/>
</dbReference>
<accession>A0A506UR18</accession>
<keyword evidence="8 10" id="KW-0131">Cell cycle</keyword>
<keyword evidence="5 10" id="KW-0067">ATP-binding</keyword>
<dbReference type="PANTHER" id="PTHR43024:SF1">
    <property type="entry name" value="UDP-N-ACETYLMURAMOYL-TRIPEPTIDE--D-ALANYL-D-ALANINE LIGASE"/>
    <property type="match status" value="1"/>
</dbReference>
<dbReference type="GO" id="GO:0051301">
    <property type="term" value="P:cell division"/>
    <property type="evidence" value="ECO:0007669"/>
    <property type="project" value="UniProtKB-KW"/>
</dbReference>
<name>A0A506UR18_9PROT</name>
<dbReference type="InterPro" id="IPR036565">
    <property type="entry name" value="Mur-like_cat_sf"/>
</dbReference>
<keyword evidence="6 10" id="KW-0133">Cell shape</keyword>
<dbReference type="Gene3D" id="3.40.1390.10">
    <property type="entry name" value="MurE/MurF, N-terminal domain"/>
    <property type="match status" value="1"/>
</dbReference>
<feature type="binding site" evidence="10">
    <location>
        <begin position="128"/>
        <end position="134"/>
    </location>
    <ligand>
        <name>ATP</name>
        <dbReference type="ChEBI" id="CHEBI:30616"/>
    </ligand>
</feature>
<dbReference type="SUPFAM" id="SSF53244">
    <property type="entry name" value="MurD-like peptide ligases, peptide-binding domain"/>
    <property type="match status" value="1"/>
</dbReference>
<dbReference type="RefSeq" id="WP_165600238.1">
    <property type="nucleotide sequence ID" value="NZ_SORZ01000001.1"/>
</dbReference>
<reference evidence="15 16" key="1">
    <citation type="submission" date="2019-03" db="EMBL/GenBank/DDBJ databases">
        <title>The complete genome sequence of Neokomagataea sp. Jb2 NBRC113641.</title>
        <authorList>
            <person name="Chua K.-O."/>
            <person name="Chan K.-G."/>
            <person name="See-Too W.-S."/>
        </authorList>
    </citation>
    <scope>NUCLEOTIDE SEQUENCE [LARGE SCALE GENOMIC DNA]</scope>
    <source>
        <strain evidence="15 16">Jb2</strain>
    </source>
</reference>
<evidence type="ECO:0000256" key="9">
    <source>
        <dbReference type="ARBA" id="ARBA00023316"/>
    </source>
</evidence>
<dbReference type="PANTHER" id="PTHR43024">
    <property type="entry name" value="UDP-N-ACETYLMURAMOYL-TRIPEPTIDE--D-ALANYL-D-ALANINE LIGASE"/>
    <property type="match status" value="1"/>
</dbReference>
<comment type="pathway">
    <text evidence="10 11">Cell wall biogenesis; peptidoglycan biosynthesis.</text>
</comment>
<dbReference type="Pfam" id="PF01225">
    <property type="entry name" value="Mur_ligase"/>
    <property type="match status" value="1"/>
</dbReference>
<evidence type="ECO:0000256" key="3">
    <source>
        <dbReference type="ARBA" id="ARBA00022618"/>
    </source>
</evidence>
<dbReference type="Proteomes" id="UP000315037">
    <property type="component" value="Unassembled WGS sequence"/>
</dbReference>
<evidence type="ECO:0000256" key="11">
    <source>
        <dbReference type="RuleBase" id="RU004136"/>
    </source>
</evidence>
<comment type="function">
    <text evidence="10 11">Involved in cell wall formation. Catalyzes the final step in the synthesis of UDP-N-acetylmuramoyl-pentapeptide, the precursor of murein.</text>
</comment>